<sequence>MPDGQSVPATETVSAYINFCEDLVIPKKINFYFSGDETRCRELQKQVKKKLAELNYKDRVETLLSTGNSRPAWEGVKSLMGTQSKKCPISFAGKTDSELANDLNIFYNRFNTYDFSHGTQNGMCVDRDEVCKVSRGVKERNSPGPDNIGGRLLKNCAEPLSDIFSFIFTTSLQLQRVPCLWEDSVIVPVPKIKTPKSLNDYRPVALTPLVMKTFEKIIKEEILGVSQTKLDPL</sequence>
<evidence type="ECO:0000313" key="2">
    <source>
        <dbReference type="Proteomes" id="UP001174136"/>
    </source>
</evidence>
<proteinExistence type="predicted"/>
<dbReference type="PANTHER" id="PTHR47510:SF3">
    <property type="entry name" value="ENDO_EXONUCLEASE_PHOSPHATASE DOMAIN-CONTAINING PROTEIN"/>
    <property type="match status" value="1"/>
</dbReference>
<evidence type="ECO:0000313" key="1">
    <source>
        <dbReference type="EMBL" id="KAK0134020.1"/>
    </source>
</evidence>
<protein>
    <recommendedName>
        <fullName evidence="3">Reverse transcriptase</fullName>
    </recommendedName>
</protein>
<name>A0AA47M5H5_MERPO</name>
<dbReference type="AlphaFoldDB" id="A0AA47M5H5"/>
<evidence type="ECO:0008006" key="3">
    <source>
        <dbReference type="Google" id="ProtNLM"/>
    </source>
</evidence>
<gene>
    <name evidence="1" type="ORF">N1851_030427</name>
</gene>
<dbReference type="Proteomes" id="UP001174136">
    <property type="component" value="Unassembled WGS sequence"/>
</dbReference>
<dbReference type="EMBL" id="JAOPHQ010005755">
    <property type="protein sequence ID" value="KAK0134020.1"/>
    <property type="molecule type" value="Genomic_DNA"/>
</dbReference>
<dbReference type="PANTHER" id="PTHR47510">
    <property type="entry name" value="REVERSE TRANSCRIPTASE DOMAIN-CONTAINING PROTEIN"/>
    <property type="match status" value="1"/>
</dbReference>
<reference evidence="1" key="1">
    <citation type="journal article" date="2023" name="Front. Mar. Sci.">
        <title>A new Merluccius polli reference genome to investigate the effects of global change in West African waters.</title>
        <authorList>
            <person name="Mateo J.L."/>
            <person name="Blanco-Fernandez C."/>
            <person name="Garcia-Vazquez E."/>
            <person name="Machado-Schiaffino G."/>
        </authorList>
    </citation>
    <scope>NUCLEOTIDE SEQUENCE</scope>
    <source>
        <strain evidence="1">C29</strain>
        <tissue evidence="1">Fin</tissue>
    </source>
</reference>
<accession>A0AA47M5H5</accession>
<organism evidence="1 2">
    <name type="scientific">Merluccius polli</name>
    <name type="common">Benguela hake</name>
    <name type="synonym">Merluccius cadenati</name>
    <dbReference type="NCBI Taxonomy" id="89951"/>
    <lineage>
        <taxon>Eukaryota</taxon>
        <taxon>Metazoa</taxon>
        <taxon>Chordata</taxon>
        <taxon>Craniata</taxon>
        <taxon>Vertebrata</taxon>
        <taxon>Euteleostomi</taxon>
        <taxon>Actinopterygii</taxon>
        <taxon>Neopterygii</taxon>
        <taxon>Teleostei</taxon>
        <taxon>Neoteleostei</taxon>
        <taxon>Acanthomorphata</taxon>
        <taxon>Zeiogadaria</taxon>
        <taxon>Gadariae</taxon>
        <taxon>Gadiformes</taxon>
        <taxon>Gadoidei</taxon>
        <taxon>Merlucciidae</taxon>
        <taxon>Merluccius</taxon>
    </lineage>
</organism>
<comment type="caution">
    <text evidence="1">The sequence shown here is derived from an EMBL/GenBank/DDBJ whole genome shotgun (WGS) entry which is preliminary data.</text>
</comment>
<keyword evidence="2" id="KW-1185">Reference proteome</keyword>